<sequence length="288" mass="32474">MGVQQLYEQVTRTIISEIEAGNLPPWLQPWKAGKRGGIIPINAVTKKSYNGLNVLMLWAERQEKQYALAEWLTYKQCQEAGGQVRKGEKSTPGIYVNKQVIEKGTEEERLVPFMRQFALFNVAQCDGLPQNEPIADLPEHERNEQAEAFFAAIGATTRWGEPKAAYSPSLDIIVMPERGAFLNPESLYATWAHEHIHLTGHKSRLDRDLKSRFDQDAYAFEELVAEIGAAMTCAHLQVKGELRHASYVDHWLRVLKQDSRAILSAASMASKATDYLRAFSETKQEEAA</sequence>
<feature type="domain" description="N-terminal" evidence="1">
    <location>
        <begin position="4"/>
        <end position="120"/>
    </location>
</feature>
<dbReference type="AlphaFoldDB" id="Q1QRE5"/>
<evidence type="ECO:0000259" key="1">
    <source>
        <dbReference type="Pfam" id="PF08401"/>
    </source>
</evidence>
<protein>
    <submittedName>
        <fullName evidence="3">Antirestriction protein</fullName>
    </submittedName>
</protein>
<dbReference type="STRING" id="323097.Nham_0306"/>
<dbReference type="InterPro" id="IPR041459">
    <property type="entry name" value="MPTase-PolyVal"/>
</dbReference>
<dbReference type="GO" id="GO:0003697">
    <property type="term" value="F:single-stranded DNA binding"/>
    <property type="evidence" value="ECO:0007669"/>
    <property type="project" value="InterPro"/>
</dbReference>
<organism evidence="3 4">
    <name type="scientific">Nitrobacter hamburgensis (strain DSM 10229 / NCIMB 13809 / X14)</name>
    <dbReference type="NCBI Taxonomy" id="323097"/>
    <lineage>
        <taxon>Bacteria</taxon>
        <taxon>Pseudomonadati</taxon>
        <taxon>Pseudomonadota</taxon>
        <taxon>Alphaproteobacteria</taxon>
        <taxon>Hyphomicrobiales</taxon>
        <taxon>Nitrobacteraceae</taxon>
        <taxon>Nitrobacter</taxon>
    </lineage>
</organism>
<name>Q1QRE5_NITHX</name>
<dbReference type="Pfam" id="PF08401">
    <property type="entry name" value="ArdcN"/>
    <property type="match status" value="1"/>
</dbReference>
<evidence type="ECO:0000313" key="4">
    <source>
        <dbReference type="Proteomes" id="UP000001953"/>
    </source>
</evidence>
<dbReference type="InterPro" id="IPR017113">
    <property type="entry name" value="Antirestriction_ArdC"/>
</dbReference>
<evidence type="ECO:0000259" key="2">
    <source>
        <dbReference type="Pfam" id="PF18818"/>
    </source>
</evidence>
<dbReference type="EMBL" id="CP000319">
    <property type="protein sequence ID" value="ABE61202.1"/>
    <property type="molecule type" value="Genomic_DNA"/>
</dbReference>
<gene>
    <name evidence="3" type="ordered locus">Nham_0306</name>
</gene>
<proteinExistence type="predicted"/>
<dbReference type="RefSeq" id="WP_011508906.1">
    <property type="nucleotide sequence ID" value="NC_007964.1"/>
</dbReference>
<dbReference type="KEGG" id="nha:Nham_0306"/>
<dbReference type="Pfam" id="PF18818">
    <property type="entry name" value="MPTase-PolyVal"/>
    <property type="match status" value="1"/>
</dbReference>
<dbReference type="OrthoDB" id="9792687at2"/>
<dbReference type="eggNOG" id="COG4227">
    <property type="taxonomic scope" value="Bacteria"/>
</dbReference>
<evidence type="ECO:0000313" key="3">
    <source>
        <dbReference type="EMBL" id="ABE61202.1"/>
    </source>
</evidence>
<keyword evidence="4" id="KW-1185">Reference proteome</keyword>
<dbReference type="Proteomes" id="UP000001953">
    <property type="component" value="Chromosome"/>
</dbReference>
<accession>Q1QRE5</accession>
<dbReference type="HOGENOM" id="CLU_041111_0_0_5"/>
<reference evidence="3 4" key="1">
    <citation type="submission" date="2006-03" db="EMBL/GenBank/DDBJ databases">
        <title>Complete sequence of chromosome of Nitrobacter hamburgensis X14.</title>
        <authorList>
            <consortium name="US DOE Joint Genome Institute"/>
            <person name="Copeland A."/>
            <person name="Lucas S."/>
            <person name="Lapidus A."/>
            <person name="Barry K."/>
            <person name="Detter J.C."/>
            <person name="Glavina del Rio T."/>
            <person name="Hammon N."/>
            <person name="Israni S."/>
            <person name="Dalin E."/>
            <person name="Tice H."/>
            <person name="Pitluck S."/>
            <person name="Chain P."/>
            <person name="Malfatti S."/>
            <person name="Shin M."/>
            <person name="Vergez L."/>
            <person name="Schmutz J."/>
            <person name="Larimer F."/>
            <person name="Land M."/>
            <person name="Hauser L."/>
            <person name="Kyrpides N."/>
            <person name="Ivanova N."/>
            <person name="Ward B."/>
            <person name="Arp D."/>
            <person name="Klotz M."/>
            <person name="Stein L."/>
            <person name="O'Mullan G."/>
            <person name="Starkenburg S."/>
            <person name="Sayavedra L."/>
            <person name="Poret-Peterson A.T."/>
            <person name="Gentry M.E."/>
            <person name="Bruce D."/>
            <person name="Richardson P."/>
        </authorList>
    </citation>
    <scope>NUCLEOTIDE SEQUENCE [LARGE SCALE GENOMIC DNA]</scope>
    <source>
        <strain evidence="4">DSM 10229 / NCIMB 13809 / X14</strain>
    </source>
</reference>
<dbReference type="InterPro" id="IPR013610">
    <property type="entry name" value="ArdC_N"/>
</dbReference>
<feature type="domain" description="Polyvalent protein metallopeptidase" evidence="2">
    <location>
        <begin position="144"/>
        <end position="267"/>
    </location>
</feature>
<dbReference type="PIRSF" id="PIRSF037112">
    <property type="entry name" value="Antirestriction_ArdC"/>
    <property type="match status" value="1"/>
</dbReference>